<keyword evidence="1" id="KW-1133">Transmembrane helix</keyword>
<dbReference type="PIRSF" id="PIRSF037259">
    <property type="entry name" value="EcsB_ABC"/>
    <property type="match status" value="1"/>
</dbReference>
<comment type="caution">
    <text evidence="2">The sequence shown here is derived from an EMBL/GenBank/DDBJ whole genome shotgun (WGS) entry which is preliminary data.</text>
</comment>
<feature type="transmembrane region" description="Helical" evidence="1">
    <location>
        <begin position="373"/>
        <end position="395"/>
    </location>
</feature>
<dbReference type="Proteomes" id="UP000027822">
    <property type="component" value="Unassembled WGS sequence"/>
</dbReference>
<dbReference type="STRING" id="574376.BAMA_16890"/>
<protein>
    <submittedName>
        <fullName evidence="2">ABC transporter permease</fullName>
    </submittedName>
</protein>
<dbReference type="RefSeq" id="WP_034637338.1">
    <property type="nucleotide sequence ID" value="NZ_CBCSJC010000003.1"/>
</dbReference>
<sequence length="400" mass="46649">MNSNALWKERFRHFIKEARTYGKYVFNDHLKFIFVFMIGAGAYYYQQWLETLTPAFPTAVVIAVLLGIVVTVGSVQTLLKEADLVYLLPVEERLKGYFLKAFRFTFIKHLYFIAMVAAALAPLYLQQTGQSGNTYMIIVLLAVILKAWNLFMTWEVSYMTDPRMRFFDWLMRVIVNVAFIYCLVARVSFLYIGIIVVLMMVYSVLLQQSVKGKPLNWEYLIAEEGKKMMVLYRIANMFVDVPALKERVARRKWLDFILQIIGEKRTYLYLYTRTFLRAGNYFGLYMRLLVIGGALVYAIPFLYGRVIVSILFLYLIGYQLMPLWKHHRLTLWLDLYPVREEEKRKDFLKLLHSVLIIGSVILAVLFAVATTNIVITGALLAGNIVFSTLFVYRYVAKRIQ</sequence>
<keyword evidence="1" id="KW-0812">Transmembrane</keyword>
<keyword evidence="3" id="KW-1185">Reference proteome</keyword>
<name>A0A073K0P1_9BACI</name>
<dbReference type="Pfam" id="PF05975">
    <property type="entry name" value="EcsB"/>
    <property type="match status" value="1"/>
</dbReference>
<organism evidence="2 3">
    <name type="scientific">Bacillus manliponensis</name>
    <dbReference type="NCBI Taxonomy" id="574376"/>
    <lineage>
        <taxon>Bacteria</taxon>
        <taxon>Bacillati</taxon>
        <taxon>Bacillota</taxon>
        <taxon>Bacilli</taxon>
        <taxon>Bacillales</taxon>
        <taxon>Bacillaceae</taxon>
        <taxon>Bacillus</taxon>
        <taxon>Bacillus cereus group</taxon>
    </lineage>
</organism>
<accession>A0A073K0P1</accession>
<dbReference type="AlphaFoldDB" id="A0A073K0P1"/>
<dbReference type="EMBL" id="JOTN01000004">
    <property type="protein sequence ID" value="KEK20126.1"/>
    <property type="molecule type" value="Genomic_DNA"/>
</dbReference>
<feature type="transmembrane region" description="Helical" evidence="1">
    <location>
        <begin position="21"/>
        <end position="44"/>
    </location>
</feature>
<feature type="transmembrane region" description="Helical" evidence="1">
    <location>
        <begin position="135"/>
        <end position="154"/>
    </location>
</feature>
<feature type="transmembrane region" description="Helical" evidence="1">
    <location>
        <begin position="56"/>
        <end position="79"/>
    </location>
</feature>
<evidence type="ECO:0000313" key="3">
    <source>
        <dbReference type="Proteomes" id="UP000027822"/>
    </source>
</evidence>
<dbReference type="GO" id="GO:0016020">
    <property type="term" value="C:membrane"/>
    <property type="evidence" value="ECO:0007669"/>
    <property type="project" value="InterPro"/>
</dbReference>
<feature type="transmembrane region" description="Helical" evidence="1">
    <location>
        <begin position="189"/>
        <end position="206"/>
    </location>
</feature>
<evidence type="ECO:0000313" key="2">
    <source>
        <dbReference type="EMBL" id="KEK20126.1"/>
    </source>
</evidence>
<dbReference type="eggNOG" id="COG4473">
    <property type="taxonomic scope" value="Bacteria"/>
</dbReference>
<proteinExistence type="predicted"/>
<reference evidence="2 3" key="1">
    <citation type="submission" date="2014-06" db="EMBL/GenBank/DDBJ databases">
        <title>Draft genome sequence of Bacillus manliponensis JCM 15802 (MCCC 1A00708).</title>
        <authorList>
            <person name="Lai Q."/>
            <person name="Liu Y."/>
            <person name="Shao Z."/>
        </authorList>
    </citation>
    <scope>NUCLEOTIDE SEQUENCE [LARGE SCALE GENOMIC DNA]</scope>
    <source>
        <strain evidence="2 3">JCM 15802</strain>
    </source>
</reference>
<dbReference type="OrthoDB" id="2447941at2"/>
<keyword evidence="1" id="KW-0472">Membrane</keyword>
<evidence type="ECO:0000256" key="1">
    <source>
        <dbReference type="SAM" id="Phobius"/>
    </source>
</evidence>
<feature type="transmembrane region" description="Helical" evidence="1">
    <location>
        <begin position="347"/>
        <end position="367"/>
    </location>
</feature>
<feature type="transmembrane region" description="Helical" evidence="1">
    <location>
        <begin position="100"/>
        <end position="123"/>
    </location>
</feature>
<gene>
    <name evidence="2" type="ORF">BAMA_16890</name>
</gene>
<dbReference type="InterPro" id="IPR010288">
    <property type="entry name" value="EcsB_ABC"/>
</dbReference>